<dbReference type="Proteomes" id="UP000593765">
    <property type="component" value="Chromosome"/>
</dbReference>
<name>A0A7M2WUD6_9BACT</name>
<organism evidence="2 3">
    <name type="scientific">Humisphaera borealis</name>
    <dbReference type="NCBI Taxonomy" id="2807512"/>
    <lineage>
        <taxon>Bacteria</taxon>
        <taxon>Pseudomonadati</taxon>
        <taxon>Planctomycetota</taxon>
        <taxon>Phycisphaerae</taxon>
        <taxon>Tepidisphaerales</taxon>
        <taxon>Tepidisphaeraceae</taxon>
        <taxon>Humisphaera</taxon>
    </lineage>
</organism>
<feature type="transmembrane region" description="Helical" evidence="1">
    <location>
        <begin position="18"/>
        <end position="40"/>
    </location>
</feature>
<dbReference type="AlphaFoldDB" id="A0A7M2WUD6"/>
<proteinExistence type="predicted"/>
<dbReference type="RefSeq" id="WP_206291785.1">
    <property type="nucleotide sequence ID" value="NZ_CP063458.1"/>
</dbReference>
<keyword evidence="3" id="KW-1185">Reference proteome</keyword>
<reference evidence="2 3" key="1">
    <citation type="submission" date="2020-10" db="EMBL/GenBank/DDBJ databases">
        <title>Wide distribution of Phycisphaera-like planctomycetes from WD2101 soil group in peatlands and genome analysis of the first cultivated representative.</title>
        <authorList>
            <person name="Dedysh S.N."/>
            <person name="Beletsky A.V."/>
            <person name="Ivanova A."/>
            <person name="Kulichevskaya I.S."/>
            <person name="Suzina N.E."/>
            <person name="Philippov D.A."/>
            <person name="Rakitin A.L."/>
            <person name="Mardanov A.V."/>
            <person name="Ravin N.V."/>
        </authorList>
    </citation>
    <scope>NUCLEOTIDE SEQUENCE [LARGE SCALE GENOMIC DNA]</scope>
    <source>
        <strain evidence="2 3">M1803</strain>
    </source>
</reference>
<keyword evidence="1" id="KW-0472">Membrane</keyword>
<protein>
    <submittedName>
        <fullName evidence="2">Uncharacterized protein</fullName>
    </submittedName>
</protein>
<keyword evidence="1" id="KW-0812">Transmembrane</keyword>
<keyword evidence="1" id="KW-1133">Transmembrane helix</keyword>
<sequence length="106" mass="11462">MPLAHFEAIDLSDSSKTWIVVALMFPGAVIVFGLMITYLLRRPGKLDEPSPGEPGYYRVLGLDATTGLKRESLIHADSRQSAEGQARLQGIVVTEIEPAGSPDEPV</sequence>
<gene>
    <name evidence="2" type="ORF">IPV69_21520</name>
</gene>
<evidence type="ECO:0000313" key="2">
    <source>
        <dbReference type="EMBL" id="QOV88782.1"/>
    </source>
</evidence>
<dbReference type="EMBL" id="CP063458">
    <property type="protein sequence ID" value="QOV88782.1"/>
    <property type="molecule type" value="Genomic_DNA"/>
</dbReference>
<evidence type="ECO:0000313" key="3">
    <source>
        <dbReference type="Proteomes" id="UP000593765"/>
    </source>
</evidence>
<evidence type="ECO:0000256" key="1">
    <source>
        <dbReference type="SAM" id="Phobius"/>
    </source>
</evidence>
<accession>A0A7M2WUD6</accession>
<dbReference type="KEGG" id="hbs:IPV69_21520"/>